<dbReference type="EMBL" id="JH594605">
    <property type="protein sequence ID" value="EHQ04226.1"/>
    <property type="molecule type" value="Genomic_DNA"/>
</dbReference>
<feature type="transmembrane region" description="Helical" evidence="1">
    <location>
        <begin position="94"/>
        <end position="115"/>
    </location>
</feature>
<name>H2BQQ7_GILLR</name>
<keyword evidence="1" id="KW-1133">Transmembrane helix</keyword>
<feature type="domain" description="DUF1206" evidence="2">
    <location>
        <begin position="12"/>
        <end position="77"/>
    </location>
</feature>
<dbReference type="RefSeq" id="WP_006987118.1">
    <property type="nucleotide sequence ID" value="NZ_JH594605.1"/>
</dbReference>
<proteinExistence type="predicted"/>
<evidence type="ECO:0000313" key="3">
    <source>
        <dbReference type="EMBL" id="EHQ04226.1"/>
    </source>
</evidence>
<dbReference type="Proteomes" id="UP000003844">
    <property type="component" value="Unassembled WGS sequence"/>
</dbReference>
<feature type="transmembrane region" description="Helical" evidence="1">
    <location>
        <begin position="185"/>
        <end position="207"/>
    </location>
</feature>
<dbReference type="AlphaFoldDB" id="H2BQQ7"/>
<reference evidence="4" key="1">
    <citation type="journal article" date="2012" name="Stand. Genomic Sci.">
        <title>Genome sequence of the Antarctic rhodopsins-containing flavobacterium Gillisia limnaea type strain (R-8282(T)).</title>
        <authorList>
            <person name="Riedel T."/>
            <person name="Held B."/>
            <person name="Nolan M."/>
            <person name="Lucas S."/>
            <person name="Lapidus A."/>
            <person name="Tice H."/>
            <person name="Del Rio T.G."/>
            <person name="Cheng J.F."/>
            <person name="Han C."/>
            <person name="Tapia R."/>
            <person name="Goodwin L.A."/>
            <person name="Pitluck S."/>
            <person name="Liolios K."/>
            <person name="Mavromatis K."/>
            <person name="Pagani I."/>
            <person name="Ivanova N."/>
            <person name="Mikhailova N."/>
            <person name="Pati A."/>
            <person name="Chen A."/>
            <person name="Palaniappan K."/>
            <person name="Land M."/>
            <person name="Rohde M."/>
            <person name="Tindall B.J."/>
            <person name="Detter J.C."/>
            <person name="Goker M."/>
            <person name="Bristow J."/>
            <person name="Eisen J.A."/>
            <person name="Markowitz V."/>
            <person name="Hugenholtz P."/>
            <person name="Kyrpides N.C."/>
            <person name="Klenk H.P."/>
            <person name="Woyke T."/>
        </authorList>
    </citation>
    <scope>NUCLEOTIDE SEQUENCE [LARGE SCALE GENOMIC DNA]</scope>
    <source>
        <strain evidence="4">DSM 15749 / LMG 21470 / R-8282</strain>
    </source>
</reference>
<dbReference type="Pfam" id="PF06724">
    <property type="entry name" value="DUF1206"/>
    <property type="match status" value="3"/>
</dbReference>
<accession>H2BQQ7</accession>
<feature type="transmembrane region" description="Helical" evidence="1">
    <location>
        <begin position="12"/>
        <end position="32"/>
    </location>
</feature>
<gene>
    <name evidence="3" type="ORF">Gilli_0068</name>
</gene>
<dbReference type="STRING" id="865937.Gilli_0068"/>
<keyword evidence="4" id="KW-1185">Reference proteome</keyword>
<sequence length="259" mass="28327">MDNKLKKVARTGYIAKGSVYAITGILTFLEAINLGGQKASKLKVLEFLDKQPFANILLFIMALGLLSFSYWRFSQAISNPENIGSGKKGKLKRVAFFISGAAYLGLAVFAVLRVIGSQSSTGGTENSHFLATNSGLTLLGVVGPIFIIIGITKFIKAYKGDFTKKFDLRSIGEEKRRKTIKNSGYLGITSRGVVFLIIGFFAVQAAFNSNPSEIKTTADVFSFLQDSSYGAWLMGLVALGFIGYAVYMFMMAKYRKFND</sequence>
<dbReference type="HOGENOM" id="CLU_073530_0_0_10"/>
<keyword evidence="1" id="KW-0472">Membrane</keyword>
<protein>
    <recommendedName>
        <fullName evidence="2">DUF1206 domain-containing protein</fullName>
    </recommendedName>
</protein>
<evidence type="ECO:0000259" key="2">
    <source>
        <dbReference type="Pfam" id="PF06724"/>
    </source>
</evidence>
<feature type="transmembrane region" description="Helical" evidence="1">
    <location>
        <begin position="229"/>
        <end position="250"/>
    </location>
</feature>
<feature type="transmembrane region" description="Helical" evidence="1">
    <location>
        <begin position="135"/>
        <end position="155"/>
    </location>
</feature>
<dbReference type="eggNOG" id="ENOG502Z854">
    <property type="taxonomic scope" value="Bacteria"/>
</dbReference>
<feature type="domain" description="DUF1206" evidence="2">
    <location>
        <begin position="95"/>
        <end position="159"/>
    </location>
</feature>
<evidence type="ECO:0000313" key="4">
    <source>
        <dbReference type="Proteomes" id="UP000003844"/>
    </source>
</evidence>
<keyword evidence="1" id="KW-0812">Transmembrane</keyword>
<dbReference type="InterPro" id="IPR009597">
    <property type="entry name" value="DUF1206"/>
</dbReference>
<feature type="domain" description="DUF1206" evidence="2">
    <location>
        <begin position="186"/>
        <end position="255"/>
    </location>
</feature>
<evidence type="ECO:0000256" key="1">
    <source>
        <dbReference type="SAM" id="Phobius"/>
    </source>
</evidence>
<feature type="transmembrane region" description="Helical" evidence="1">
    <location>
        <begin position="52"/>
        <end position="73"/>
    </location>
</feature>
<dbReference type="OrthoDB" id="1490880at2"/>
<organism evidence="3 4">
    <name type="scientific">Gillisia limnaea (strain DSM 15749 / LMG 21470 / R-8282)</name>
    <dbReference type="NCBI Taxonomy" id="865937"/>
    <lineage>
        <taxon>Bacteria</taxon>
        <taxon>Pseudomonadati</taxon>
        <taxon>Bacteroidota</taxon>
        <taxon>Flavobacteriia</taxon>
        <taxon>Flavobacteriales</taxon>
        <taxon>Flavobacteriaceae</taxon>
        <taxon>Gillisia</taxon>
    </lineage>
</organism>